<dbReference type="HOGENOM" id="CLU_3163359_0_0_3"/>
<proteinExistence type="predicted"/>
<name>B0C0H7_ACAM1</name>
<dbReference type="AlphaFoldDB" id="B0C0H7"/>
<dbReference type="EMBL" id="CP000828">
    <property type="protein sequence ID" value="ABW30770.1"/>
    <property type="molecule type" value="Genomic_DNA"/>
</dbReference>
<dbReference type="KEGG" id="amr:AM1_5829"/>
<dbReference type="Proteomes" id="UP000000268">
    <property type="component" value="Chromosome"/>
</dbReference>
<accession>B0C0H7</accession>
<organism evidence="1 2">
    <name type="scientific">Acaryochloris marina (strain MBIC 11017)</name>
    <dbReference type="NCBI Taxonomy" id="329726"/>
    <lineage>
        <taxon>Bacteria</taxon>
        <taxon>Bacillati</taxon>
        <taxon>Cyanobacteriota</taxon>
        <taxon>Cyanophyceae</taxon>
        <taxon>Acaryochloridales</taxon>
        <taxon>Acaryochloridaceae</taxon>
        <taxon>Acaryochloris</taxon>
    </lineage>
</organism>
<reference evidence="1 2" key="1">
    <citation type="journal article" date="2008" name="Proc. Natl. Acad. Sci. U.S.A.">
        <title>Niche adaptation and genome expansion in the chlorophyll d-producing cyanobacterium Acaryochloris marina.</title>
        <authorList>
            <person name="Swingley W.D."/>
            <person name="Chen M."/>
            <person name="Cheung P.C."/>
            <person name="Conrad A.L."/>
            <person name="Dejesa L.C."/>
            <person name="Hao J."/>
            <person name="Honchak B.M."/>
            <person name="Karbach L.E."/>
            <person name="Kurdoglu A."/>
            <person name="Lahiri S."/>
            <person name="Mastrian S.D."/>
            <person name="Miyashita H."/>
            <person name="Page L."/>
            <person name="Ramakrishna P."/>
            <person name="Satoh S."/>
            <person name="Sattley W.M."/>
            <person name="Shimada Y."/>
            <person name="Taylor H.L."/>
            <person name="Tomo T."/>
            <person name="Tsuchiya T."/>
            <person name="Wang Z.T."/>
            <person name="Raymond J."/>
            <person name="Mimuro M."/>
            <person name="Blankenship R.E."/>
            <person name="Touchman J.W."/>
        </authorList>
    </citation>
    <scope>NUCLEOTIDE SEQUENCE [LARGE SCALE GENOMIC DNA]</scope>
    <source>
        <strain evidence="2">MBIC 11017</strain>
    </source>
</reference>
<dbReference type="RefSeq" id="WP_012165982.1">
    <property type="nucleotide sequence ID" value="NC_009925.1"/>
</dbReference>
<sequence length="47" mass="5416">MPTANLNTLKFYDDNRNQLQKKVSAKLAETISWKKNSDQSSEDSNQK</sequence>
<evidence type="ECO:0000313" key="1">
    <source>
        <dbReference type="EMBL" id="ABW30770.1"/>
    </source>
</evidence>
<keyword evidence="2" id="KW-1185">Reference proteome</keyword>
<dbReference type="eggNOG" id="COG4973">
    <property type="taxonomic scope" value="Bacteria"/>
</dbReference>
<protein>
    <submittedName>
        <fullName evidence="1">Uncharacterized protein</fullName>
    </submittedName>
</protein>
<evidence type="ECO:0000313" key="2">
    <source>
        <dbReference type="Proteomes" id="UP000000268"/>
    </source>
</evidence>
<gene>
    <name evidence="1" type="ordered locus">AM1_5829</name>
</gene>